<dbReference type="GO" id="GO:0003677">
    <property type="term" value="F:DNA binding"/>
    <property type="evidence" value="ECO:0007669"/>
    <property type="project" value="UniProtKB-KW"/>
</dbReference>
<evidence type="ECO:0000259" key="5">
    <source>
        <dbReference type="PROSITE" id="PS50937"/>
    </source>
</evidence>
<protein>
    <submittedName>
        <fullName evidence="6">MerR family transcriptional regulator</fullName>
    </submittedName>
</protein>
<dbReference type="AlphaFoldDB" id="A0A556RS36"/>
<dbReference type="InterPro" id="IPR000551">
    <property type="entry name" value="MerR-type_HTH_dom"/>
</dbReference>
<dbReference type="PANTHER" id="PTHR30204:SF69">
    <property type="entry name" value="MERR-FAMILY TRANSCRIPTIONAL REGULATOR"/>
    <property type="match status" value="1"/>
</dbReference>
<proteinExistence type="predicted"/>
<keyword evidence="1" id="KW-0678">Repressor</keyword>
<evidence type="ECO:0000313" key="6">
    <source>
        <dbReference type="EMBL" id="TSJ91722.1"/>
    </source>
</evidence>
<feature type="domain" description="HTH merR-type" evidence="5">
    <location>
        <begin position="11"/>
        <end position="79"/>
    </location>
</feature>
<dbReference type="Gene3D" id="1.10.1660.10">
    <property type="match status" value="1"/>
</dbReference>
<evidence type="ECO:0000256" key="3">
    <source>
        <dbReference type="ARBA" id="ARBA00023125"/>
    </source>
</evidence>
<dbReference type="SUPFAM" id="SSF46955">
    <property type="entry name" value="Putative DNA-binding domain"/>
    <property type="match status" value="1"/>
</dbReference>
<dbReference type="Proteomes" id="UP000319138">
    <property type="component" value="Unassembled WGS sequence"/>
</dbReference>
<accession>A0A556RS36</accession>
<organism evidence="6 7">
    <name type="scientific">Gilliamella apicola</name>
    <dbReference type="NCBI Taxonomy" id="1196095"/>
    <lineage>
        <taxon>Bacteria</taxon>
        <taxon>Pseudomonadati</taxon>
        <taxon>Pseudomonadota</taxon>
        <taxon>Gammaproteobacteria</taxon>
        <taxon>Orbales</taxon>
        <taxon>Orbaceae</taxon>
        <taxon>Gilliamella</taxon>
    </lineage>
</organism>
<dbReference type="InterPro" id="IPR009061">
    <property type="entry name" value="DNA-bd_dom_put_sf"/>
</dbReference>
<dbReference type="GO" id="GO:0003700">
    <property type="term" value="F:DNA-binding transcription factor activity"/>
    <property type="evidence" value="ECO:0007669"/>
    <property type="project" value="InterPro"/>
</dbReference>
<dbReference type="SMART" id="SM00422">
    <property type="entry name" value="HTH_MERR"/>
    <property type="match status" value="1"/>
</dbReference>
<keyword evidence="4" id="KW-0804">Transcription</keyword>
<sequence length="125" mass="14645">MTVLLESIGGIMKIGELSKLSQISIRMLRYYEEAELLSPKRTVSGYRQFEIEDIDRVKLIHKLNNAGLTLKVIRRILPCWQNQRKKFSLCEEFKMGLSDTLLKLDEQIQLLQQSRNHLLTLLEEN</sequence>
<gene>
    <name evidence="6" type="ORF">FPQ14_00160</name>
</gene>
<dbReference type="InterPro" id="IPR047057">
    <property type="entry name" value="MerR_fam"/>
</dbReference>
<name>A0A556RS36_9GAMM</name>
<dbReference type="Pfam" id="PF13411">
    <property type="entry name" value="MerR_1"/>
    <property type="match status" value="1"/>
</dbReference>
<evidence type="ECO:0000313" key="7">
    <source>
        <dbReference type="Proteomes" id="UP000319138"/>
    </source>
</evidence>
<keyword evidence="3" id="KW-0238">DNA-binding</keyword>
<dbReference type="PANTHER" id="PTHR30204">
    <property type="entry name" value="REDOX-CYCLING DRUG-SENSING TRANSCRIPTIONAL ACTIVATOR SOXR"/>
    <property type="match status" value="1"/>
</dbReference>
<evidence type="ECO:0000256" key="1">
    <source>
        <dbReference type="ARBA" id="ARBA00022491"/>
    </source>
</evidence>
<dbReference type="PROSITE" id="PS50937">
    <property type="entry name" value="HTH_MERR_2"/>
    <property type="match status" value="1"/>
</dbReference>
<reference evidence="6 7" key="1">
    <citation type="submission" date="2019-07" db="EMBL/GenBank/DDBJ databases">
        <title>Gilliamella genomes.</title>
        <authorList>
            <person name="Zheng H."/>
        </authorList>
    </citation>
    <scope>NUCLEOTIDE SEQUENCE [LARGE SCALE GENOMIC DNA]</scope>
    <source>
        <strain evidence="6 7">W8131</strain>
    </source>
</reference>
<evidence type="ECO:0000256" key="4">
    <source>
        <dbReference type="ARBA" id="ARBA00023163"/>
    </source>
</evidence>
<dbReference type="PRINTS" id="PR00040">
    <property type="entry name" value="HTHMERR"/>
</dbReference>
<dbReference type="EMBL" id="VMHL01000001">
    <property type="protein sequence ID" value="TSJ91722.1"/>
    <property type="molecule type" value="Genomic_DNA"/>
</dbReference>
<comment type="caution">
    <text evidence="6">The sequence shown here is derived from an EMBL/GenBank/DDBJ whole genome shotgun (WGS) entry which is preliminary data.</text>
</comment>
<keyword evidence="2" id="KW-0805">Transcription regulation</keyword>
<evidence type="ECO:0000256" key="2">
    <source>
        <dbReference type="ARBA" id="ARBA00023015"/>
    </source>
</evidence>